<evidence type="ECO:0000256" key="7">
    <source>
        <dbReference type="ARBA" id="ARBA00044356"/>
    </source>
</evidence>
<dbReference type="GO" id="GO:0005829">
    <property type="term" value="C:cytosol"/>
    <property type="evidence" value="ECO:0007669"/>
    <property type="project" value="UniProtKB-SubCell"/>
</dbReference>
<evidence type="ECO:0000256" key="5">
    <source>
        <dbReference type="ARBA" id="ARBA00022917"/>
    </source>
</evidence>
<dbReference type="Gene3D" id="3.40.50.10470">
    <property type="entry name" value="Translation initiation factor eif-2b, domain 2"/>
    <property type="match status" value="1"/>
</dbReference>
<feature type="coiled-coil region" evidence="10">
    <location>
        <begin position="24"/>
        <end position="51"/>
    </location>
</feature>
<evidence type="ECO:0000256" key="10">
    <source>
        <dbReference type="SAM" id="Coils"/>
    </source>
</evidence>
<name>A0A8J4SU77_9TREM</name>
<comment type="similarity">
    <text evidence="2 9">Belongs to the eIF-2B alpha/beta/delta subunits family.</text>
</comment>
<reference evidence="11" key="1">
    <citation type="submission" date="2019-05" db="EMBL/GenBank/DDBJ databases">
        <title>Annotation for the trematode Paragonimus heterotremus.</title>
        <authorList>
            <person name="Choi Y.-J."/>
        </authorList>
    </citation>
    <scope>NUCLEOTIDE SEQUENCE</scope>
    <source>
        <strain evidence="11">LC</strain>
    </source>
</reference>
<evidence type="ECO:0000256" key="8">
    <source>
        <dbReference type="ARBA" id="ARBA00046432"/>
    </source>
</evidence>
<dbReference type="PANTHER" id="PTHR10233">
    <property type="entry name" value="TRANSLATION INITIATION FACTOR EIF-2B"/>
    <property type="match status" value="1"/>
</dbReference>
<evidence type="ECO:0000256" key="4">
    <source>
        <dbReference type="ARBA" id="ARBA00022540"/>
    </source>
</evidence>
<gene>
    <name evidence="11" type="ORF">PHET_01085</name>
</gene>
<keyword evidence="12" id="KW-1185">Reference proteome</keyword>
<dbReference type="SUPFAM" id="SSF100950">
    <property type="entry name" value="NagB/RpiA/CoA transferase-like"/>
    <property type="match status" value="1"/>
</dbReference>
<keyword evidence="10" id="KW-0175">Coiled coil</keyword>
<dbReference type="PANTHER" id="PTHR10233:SF14">
    <property type="entry name" value="TRANSLATION INITIATION FACTOR EIF-2B SUBUNIT DELTA"/>
    <property type="match status" value="1"/>
</dbReference>
<evidence type="ECO:0000256" key="1">
    <source>
        <dbReference type="ARBA" id="ARBA00004514"/>
    </source>
</evidence>
<dbReference type="EMBL" id="LUCH01000350">
    <property type="protein sequence ID" value="KAF5405375.1"/>
    <property type="molecule type" value="Genomic_DNA"/>
</dbReference>
<dbReference type="OrthoDB" id="10254737at2759"/>
<evidence type="ECO:0000256" key="2">
    <source>
        <dbReference type="ARBA" id="ARBA00007251"/>
    </source>
</evidence>
<dbReference type="InterPro" id="IPR037171">
    <property type="entry name" value="NagB/RpiA_transferase-like"/>
</dbReference>
<proteinExistence type="inferred from homology"/>
<sequence length="545" mass="59978">MSLAFHRNFSIIPVRKKTHSQPMADEHKKSKSQLRAERRALQEAQRAAKLNANSMNNPVKQAEVCEDTVLRRTDQVSVGDMVSRLPVTAKAATPVERAILPGQQVASPPNEPATSEISLKVFPSGPVRKQESNRVHLFKHLKEPDKRVDILMNLGLGRQSPIHPAFIALGVNSDEGRIWGANELCLHFILACEALIRTHHSCASTQNSLDSSSFARSLGPILQRHVDFLNRCRPLVVTIINTYQYLKQILHQLDSVDGWEECRSRLLAAIDEFRQNSIYLAGAEIAERASASIRPGECVCTFGYSSVVARVLERAWLGTQTLSSSSSGHEDNHISLLSSKSQLAQSRNVASCPFSVLVVDTRPRFEGRHMLVRLMKIGIPCEYTHIGALPTLAHKVSLAIVGAHALLNNGYVLARIGTAQVANIVSAIAHAPTLVCAETYKFWERAHSDAFEYNELGDPDDIWRGSCDTSTVDRDQGHKSNGLLSPESLPDLSGWRTNPKLRLLHLTYDVLPPQLVSAVVTEKGTLPTTSVPVVLRVKQASAVAL</sequence>
<dbReference type="AlphaFoldDB" id="A0A8J4SU77"/>
<evidence type="ECO:0000313" key="11">
    <source>
        <dbReference type="EMBL" id="KAF5405375.1"/>
    </source>
</evidence>
<dbReference type="InterPro" id="IPR000649">
    <property type="entry name" value="IF-2B-related"/>
</dbReference>
<dbReference type="Proteomes" id="UP000748531">
    <property type="component" value="Unassembled WGS sequence"/>
</dbReference>
<comment type="subunit">
    <text evidence="8">Component of the translation initiation factor 2B (eIF2B) complex which is a heterodecamer of two sets of five different subunits: alpha, beta, gamma, delta and epsilon. Subunits alpha, beta and delta comprise a regulatory subcomplex and subunits epsilon and gamma comprise a catalytic subcomplex. Within the complex, the hexameric regulatory complex resides at the center, with the two heterodimeric catalytic subcomplexes bound on opposite sides.</text>
</comment>
<comment type="caution">
    <text evidence="11">The sequence shown here is derived from an EMBL/GenBank/DDBJ whole genome shotgun (WGS) entry which is preliminary data.</text>
</comment>
<keyword evidence="4 11" id="KW-0396">Initiation factor</keyword>
<evidence type="ECO:0000256" key="3">
    <source>
        <dbReference type="ARBA" id="ARBA00022490"/>
    </source>
</evidence>
<keyword evidence="3" id="KW-0963">Cytoplasm</keyword>
<dbReference type="GO" id="GO:0003743">
    <property type="term" value="F:translation initiation factor activity"/>
    <property type="evidence" value="ECO:0007669"/>
    <property type="project" value="UniProtKB-KW"/>
</dbReference>
<comment type="subcellular location">
    <subcellularLocation>
        <location evidence="1">Cytoplasm</location>
        <location evidence="1">Cytosol</location>
    </subcellularLocation>
</comment>
<evidence type="ECO:0000313" key="12">
    <source>
        <dbReference type="Proteomes" id="UP000748531"/>
    </source>
</evidence>
<dbReference type="InterPro" id="IPR042529">
    <property type="entry name" value="IF_2B-like_C"/>
</dbReference>
<keyword evidence="5" id="KW-0648">Protein biosynthesis</keyword>
<organism evidence="11 12">
    <name type="scientific">Paragonimus heterotremus</name>
    <dbReference type="NCBI Taxonomy" id="100268"/>
    <lineage>
        <taxon>Eukaryota</taxon>
        <taxon>Metazoa</taxon>
        <taxon>Spiralia</taxon>
        <taxon>Lophotrochozoa</taxon>
        <taxon>Platyhelminthes</taxon>
        <taxon>Trematoda</taxon>
        <taxon>Digenea</taxon>
        <taxon>Plagiorchiida</taxon>
        <taxon>Troglotremata</taxon>
        <taxon>Troglotrematidae</taxon>
        <taxon>Paragonimus</taxon>
    </lineage>
</organism>
<protein>
    <recommendedName>
        <fullName evidence="6">Translation initiation factor eIF2B subunit delta</fullName>
    </recommendedName>
    <alternativeName>
        <fullName evidence="7">eIF2B GDP-GTP exchange factor subunit delta</fullName>
    </alternativeName>
</protein>
<accession>A0A8J4SU77</accession>
<dbReference type="Pfam" id="PF01008">
    <property type="entry name" value="IF-2B"/>
    <property type="match status" value="1"/>
</dbReference>
<evidence type="ECO:0000256" key="6">
    <source>
        <dbReference type="ARBA" id="ARBA00044147"/>
    </source>
</evidence>
<evidence type="ECO:0000256" key="9">
    <source>
        <dbReference type="RuleBase" id="RU003814"/>
    </source>
</evidence>